<evidence type="ECO:0000313" key="1">
    <source>
        <dbReference type="EMBL" id="TWT75737.1"/>
    </source>
</evidence>
<proteinExistence type="predicted"/>
<dbReference type="Proteomes" id="UP000315010">
    <property type="component" value="Unassembled WGS sequence"/>
</dbReference>
<gene>
    <name evidence="1" type="ORF">CA13_73810</name>
</gene>
<protein>
    <submittedName>
        <fullName evidence="1">Uncharacterized protein</fullName>
    </submittedName>
</protein>
<sequence>MLELPASSITTFDATSTVNNPSAVASIDAVNDPFPLSTKLLAVPPSTVTSPITNPETGSPKSIVTINGSLFVGPAGPVIVGAGAIESTTVEN</sequence>
<organism evidence="1 2">
    <name type="scientific">Novipirellula herctigrandis</name>
    <dbReference type="NCBI Taxonomy" id="2527986"/>
    <lineage>
        <taxon>Bacteria</taxon>
        <taxon>Pseudomonadati</taxon>
        <taxon>Planctomycetota</taxon>
        <taxon>Planctomycetia</taxon>
        <taxon>Pirellulales</taxon>
        <taxon>Pirellulaceae</taxon>
        <taxon>Novipirellula</taxon>
    </lineage>
</organism>
<reference evidence="1 2" key="1">
    <citation type="submission" date="2019-02" db="EMBL/GenBank/DDBJ databases">
        <title>Deep-cultivation of Planctomycetes and their phenomic and genomic characterization uncovers novel biology.</title>
        <authorList>
            <person name="Wiegand S."/>
            <person name="Jogler M."/>
            <person name="Boedeker C."/>
            <person name="Pinto D."/>
            <person name="Vollmers J."/>
            <person name="Rivas-Marin E."/>
            <person name="Kohn T."/>
            <person name="Peeters S.H."/>
            <person name="Heuer A."/>
            <person name="Rast P."/>
            <person name="Oberbeckmann S."/>
            <person name="Bunk B."/>
            <person name="Jeske O."/>
            <person name="Meyerdierks A."/>
            <person name="Storesund J.E."/>
            <person name="Kallscheuer N."/>
            <person name="Luecker S."/>
            <person name="Lage O.M."/>
            <person name="Pohl T."/>
            <person name="Merkel B.J."/>
            <person name="Hornburger P."/>
            <person name="Mueller R.-W."/>
            <person name="Bruemmer F."/>
            <person name="Labrenz M."/>
            <person name="Spormann A.M."/>
            <person name="Op Den Camp H."/>
            <person name="Overmann J."/>
            <person name="Amann R."/>
            <person name="Jetten M.S.M."/>
            <person name="Mascher T."/>
            <person name="Medema M.H."/>
            <person name="Devos D.P."/>
            <person name="Kaster A.-K."/>
            <person name="Ovreas L."/>
            <person name="Rohde M."/>
            <person name="Galperin M.Y."/>
            <person name="Jogler C."/>
        </authorList>
    </citation>
    <scope>NUCLEOTIDE SEQUENCE [LARGE SCALE GENOMIC DNA]</scope>
    <source>
        <strain evidence="1 2">CA13</strain>
    </source>
</reference>
<dbReference type="EMBL" id="SJPJ01000004">
    <property type="protein sequence ID" value="TWT75737.1"/>
    <property type="molecule type" value="Genomic_DNA"/>
</dbReference>
<evidence type="ECO:0000313" key="2">
    <source>
        <dbReference type="Proteomes" id="UP000315010"/>
    </source>
</evidence>
<accession>A0A5C5YLP1</accession>
<dbReference type="AlphaFoldDB" id="A0A5C5YLP1"/>
<comment type="caution">
    <text evidence="1">The sequence shown here is derived from an EMBL/GenBank/DDBJ whole genome shotgun (WGS) entry which is preliminary data.</text>
</comment>
<keyword evidence="2" id="KW-1185">Reference proteome</keyword>
<name>A0A5C5YLP1_9BACT</name>